<dbReference type="AlphaFoldDB" id="A0AAV4QEP6"/>
<keyword evidence="3" id="KW-1185">Reference proteome</keyword>
<name>A0AAV4QEP6_9ARAC</name>
<dbReference type="EMBL" id="BPLQ01004400">
    <property type="protein sequence ID" value="GIY07792.1"/>
    <property type="molecule type" value="Genomic_DNA"/>
</dbReference>
<comment type="caution">
    <text evidence="2">The sequence shown here is derived from an EMBL/GenBank/DDBJ whole genome shotgun (WGS) entry which is preliminary data.</text>
</comment>
<dbReference type="Proteomes" id="UP001054837">
    <property type="component" value="Unassembled WGS sequence"/>
</dbReference>
<organism evidence="2 3">
    <name type="scientific">Caerostris darwini</name>
    <dbReference type="NCBI Taxonomy" id="1538125"/>
    <lineage>
        <taxon>Eukaryota</taxon>
        <taxon>Metazoa</taxon>
        <taxon>Ecdysozoa</taxon>
        <taxon>Arthropoda</taxon>
        <taxon>Chelicerata</taxon>
        <taxon>Arachnida</taxon>
        <taxon>Araneae</taxon>
        <taxon>Araneomorphae</taxon>
        <taxon>Entelegynae</taxon>
        <taxon>Araneoidea</taxon>
        <taxon>Araneidae</taxon>
        <taxon>Caerostris</taxon>
    </lineage>
</organism>
<feature type="region of interest" description="Disordered" evidence="1">
    <location>
        <begin position="43"/>
        <end position="62"/>
    </location>
</feature>
<protein>
    <submittedName>
        <fullName evidence="2">Uncharacterized protein</fullName>
    </submittedName>
</protein>
<gene>
    <name evidence="2" type="ORF">CDAR_544521</name>
</gene>
<evidence type="ECO:0000313" key="3">
    <source>
        <dbReference type="Proteomes" id="UP001054837"/>
    </source>
</evidence>
<sequence>MKEELPVVAKFPVPYLTSMKALILPSVSEVFFHRRGTGHGLSLNGHKFGREPKSAPNSSIDARTSMESYVEEKWVEVLLEMNHCAGSKIIIMSSMKLWMEMFIFPKPNFQSS</sequence>
<evidence type="ECO:0000313" key="2">
    <source>
        <dbReference type="EMBL" id="GIY07792.1"/>
    </source>
</evidence>
<reference evidence="2 3" key="1">
    <citation type="submission" date="2021-06" db="EMBL/GenBank/DDBJ databases">
        <title>Caerostris darwini draft genome.</title>
        <authorList>
            <person name="Kono N."/>
            <person name="Arakawa K."/>
        </authorList>
    </citation>
    <scope>NUCLEOTIDE SEQUENCE [LARGE SCALE GENOMIC DNA]</scope>
</reference>
<proteinExistence type="predicted"/>
<accession>A0AAV4QEP6</accession>
<evidence type="ECO:0000256" key="1">
    <source>
        <dbReference type="SAM" id="MobiDB-lite"/>
    </source>
</evidence>